<organism evidence="1 2">
    <name type="scientific">Flavobacterium micromati</name>
    <dbReference type="NCBI Taxonomy" id="229205"/>
    <lineage>
        <taxon>Bacteria</taxon>
        <taxon>Pseudomonadati</taxon>
        <taxon>Bacteroidota</taxon>
        <taxon>Flavobacteriia</taxon>
        <taxon>Flavobacteriales</taxon>
        <taxon>Flavobacteriaceae</taxon>
        <taxon>Flavobacterium</taxon>
    </lineage>
</organism>
<gene>
    <name evidence="1" type="ORF">SAMN05444372_1108</name>
</gene>
<name>A0A1M5MT28_9FLAO</name>
<dbReference type="OrthoDB" id="7064268at2"/>
<evidence type="ECO:0008006" key="3">
    <source>
        <dbReference type="Google" id="ProtNLM"/>
    </source>
</evidence>
<dbReference type="AlphaFoldDB" id="A0A1M5MT28"/>
<dbReference type="Proteomes" id="UP000184020">
    <property type="component" value="Unassembled WGS sequence"/>
</dbReference>
<keyword evidence="2" id="KW-1185">Reference proteome</keyword>
<evidence type="ECO:0000313" key="1">
    <source>
        <dbReference type="EMBL" id="SHG79943.1"/>
    </source>
</evidence>
<dbReference type="RefSeq" id="WP_073020388.1">
    <property type="nucleotide sequence ID" value="NZ_FQWF01000010.1"/>
</dbReference>
<accession>A0A1M5MT28</accession>
<protein>
    <recommendedName>
        <fullName evidence="3">SnoaL-like domain-containing protein</fullName>
    </recommendedName>
</protein>
<sequence>MGTKNLSERSAYEVFEDHLKLAQEGKLGEDLKNNYATDIVLLTNYGTFYGHEGTKEAATLLDEQLSNGSYDYKIKLCYEKICFLHWTGNSEDSYILDGADSFLIEKGKIKVQTIFYTFHKKINKKE</sequence>
<proteinExistence type="predicted"/>
<reference evidence="2" key="1">
    <citation type="submission" date="2016-11" db="EMBL/GenBank/DDBJ databases">
        <authorList>
            <person name="Varghese N."/>
            <person name="Submissions S."/>
        </authorList>
    </citation>
    <scope>NUCLEOTIDE SEQUENCE [LARGE SCALE GENOMIC DNA]</scope>
    <source>
        <strain evidence="2">DSM 17659</strain>
    </source>
</reference>
<evidence type="ECO:0000313" key="2">
    <source>
        <dbReference type="Proteomes" id="UP000184020"/>
    </source>
</evidence>
<dbReference type="EMBL" id="FQWF01000010">
    <property type="protein sequence ID" value="SHG79943.1"/>
    <property type="molecule type" value="Genomic_DNA"/>
</dbReference>